<dbReference type="GO" id="GO:0090313">
    <property type="term" value="P:regulation of protein targeting to membrane"/>
    <property type="evidence" value="ECO:0007669"/>
    <property type="project" value="TreeGrafter"/>
</dbReference>
<keyword evidence="2" id="KW-1133">Transmembrane helix</keyword>
<feature type="domain" description="AsmA" evidence="3">
    <location>
        <begin position="1"/>
        <end position="603"/>
    </location>
</feature>
<evidence type="ECO:0000259" key="3">
    <source>
        <dbReference type="Pfam" id="PF05170"/>
    </source>
</evidence>
<organism evidence="4">
    <name type="scientific">Candidatus Kentrum eta</name>
    <dbReference type="NCBI Taxonomy" id="2126337"/>
    <lineage>
        <taxon>Bacteria</taxon>
        <taxon>Pseudomonadati</taxon>
        <taxon>Pseudomonadota</taxon>
        <taxon>Gammaproteobacteria</taxon>
        <taxon>Candidatus Kentrum</taxon>
    </lineage>
</organism>
<feature type="compositionally biased region" description="Basic and acidic residues" evidence="1">
    <location>
        <begin position="139"/>
        <end position="155"/>
    </location>
</feature>
<feature type="transmembrane region" description="Helical" evidence="2">
    <location>
        <begin position="7"/>
        <end position="30"/>
    </location>
</feature>
<evidence type="ECO:0000256" key="2">
    <source>
        <dbReference type="SAM" id="Phobius"/>
    </source>
</evidence>
<evidence type="ECO:0000256" key="1">
    <source>
        <dbReference type="SAM" id="MobiDB-lite"/>
    </source>
</evidence>
<dbReference type="GO" id="GO:0005886">
    <property type="term" value="C:plasma membrane"/>
    <property type="evidence" value="ECO:0007669"/>
    <property type="project" value="TreeGrafter"/>
</dbReference>
<evidence type="ECO:0000313" key="5">
    <source>
        <dbReference type="EMBL" id="VFJ97124.1"/>
    </source>
</evidence>
<protein>
    <submittedName>
        <fullName evidence="4">AsmA protein</fullName>
    </submittedName>
</protein>
<evidence type="ECO:0000313" key="6">
    <source>
        <dbReference type="EMBL" id="VFK02854.1"/>
    </source>
</evidence>
<proteinExistence type="predicted"/>
<dbReference type="AlphaFoldDB" id="A0A450UWM0"/>
<dbReference type="EMBL" id="CAADFI010000105">
    <property type="protein sequence ID" value="VFJ97124.1"/>
    <property type="molecule type" value="Genomic_DNA"/>
</dbReference>
<name>A0A450UWM0_9GAMM</name>
<gene>
    <name evidence="4" type="ORF">BECKH772A_GA0070896_101125</name>
    <name evidence="5" type="ORF">BECKH772B_GA0070898_101055</name>
    <name evidence="6" type="ORF">BECKH772C_GA0070978_101055</name>
</gene>
<dbReference type="EMBL" id="CAADFJ010000105">
    <property type="protein sequence ID" value="VFK02854.1"/>
    <property type="molecule type" value="Genomic_DNA"/>
</dbReference>
<keyword evidence="2" id="KW-0472">Membrane</keyword>
<accession>A0A450UWM0</accession>
<dbReference type="EMBL" id="CAADFG010000112">
    <property type="protein sequence ID" value="VFJ96922.1"/>
    <property type="molecule type" value="Genomic_DNA"/>
</dbReference>
<dbReference type="InterPro" id="IPR007844">
    <property type="entry name" value="AsmA"/>
</dbReference>
<dbReference type="PANTHER" id="PTHR30441:SF4">
    <property type="entry name" value="PROTEIN ASMA"/>
    <property type="match status" value="1"/>
</dbReference>
<dbReference type="Pfam" id="PF05170">
    <property type="entry name" value="AsmA"/>
    <property type="match status" value="1"/>
</dbReference>
<feature type="region of interest" description="Disordered" evidence="1">
    <location>
        <begin position="406"/>
        <end position="425"/>
    </location>
</feature>
<dbReference type="InterPro" id="IPR052894">
    <property type="entry name" value="AsmA-related"/>
</dbReference>
<dbReference type="PANTHER" id="PTHR30441">
    <property type="entry name" value="DUF748 DOMAIN-CONTAINING PROTEIN"/>
    <property type="match status" value="1"/>
</dbReference>
<feature type="region of interest" description="Disordered" evidence="1">
    <location>
        <begin position="135"/>
        <end position="159"/>
    </location>
</feature>
<evidence type="ECO:0000313" key="4">
    <source>
        <dbReference type="EMBL" id="VFJ96922.1"/>
    </source>
</evidence>
<reference evidence="4" key="1">
    <citation type="submission" date="2019-02" db="EMBL/GenBank/DDBJ databases">
        <authorList>
            <person name="Gruber-Vodicka R. H."/>
            <person name="Seah K. B. B."/>
        </authorList>
    </citation>
    <scope>NUCLEOTIDE SEQUENCE</scope>
    <source>
        <strain evidence="6">BECK_SA2B12</strain>
        <strain evidence="4">BECK_SA2B15</strain>
        <strain evidence="5">BECK_SA2B20</strain>
    </source>
</reference>
<keyword evidence="2" id="KW-0812">Transmembrane</keyword>
<sequence length="733" mass="77755">MKALLKTIGILIGIVIVLFIAAVVIISVYFHPNDYKDEIAAIVQEKTGRELEIEGDIVLSAFPWLAVELGKLELGNAPGFPDEKFLRLEKMEIGVKLLPLFSKRLEMRTVTVHGLELNLAKDKDGQTNWADLAALQSSADEKKAEEDKPSEDGGKEGGLPIAALGIGGLDIRDAALRWRDDQSGQAYRLEGLAIETGSIVPEASGALAITDPLDIAISFDVQGNTPPIEGHMETRGKLTADLGANTYRLSGLKMFTRLSGEPIPNGKMTLDLAGDISADLAEQTLRVENLRLATGQIHANGAIAIDRLLESPAFHGKIRMESFNPRALLAELGQPVPETTDPKALTSATLSMSVRGTTDRVRLESLTGRLDDTTLDGAVTVANFPAPAIGFDIHLDAIDADRYLPPSEAEAGKPAAPATPGTAASGAGQLPLEALRALNMDGKARLGKLTLANLHFSDLALDVKAKGGVIRLSPIEMALYEGNYAGNIGMDARGDELRITLDEKLSGVQAGPLLRDLRGDDLLSGQVRFALDLQAVGATPEGFKKTLNGNTDFTFSDGMVKGIDIIHTLCNAAGKVSGEAAEGTPFQELAGRLPVTDGRVGINESLRLQAPLLRIQGVSGEIDIGADRFDNVKFLVKPAFTCEGQGGKSLDALTGAEIPVTCNGPMANPKSCLPDAEALAAIVVGVLADEKVEAIKEKIEEEVQKAVSEKLGGQLGDKLSEELGGEFKKLFGR</sequence>